<dbReference type="PANTHER" id="PTHR46928">
    <property type="entry name" value="MESENCHYME-SPECIFIC CELL SURFACE GLYCOPROTEIN"/>
    <property type="match status" value="1"/>
</dbReference>
<keyword evidence="4" id="KW-1185">Reference proteome</keyword>
<dbReference type="Proteomes" id="UP000218209">
    <property type="component" value="Unassembled WGS sequence"/>
</dbReference>
<dbReference type="Pfam" id="PF22494">
    <property type="entry name" value="choice_anch_I"/>
    <property type="match status" value="1"/>
</dbReference>
<dbReference type="NCBIfam" id="NF038117">
    <property type="entry name" value="choice_anch_I"/>
    <property type="match status" value="1"/>
</dbReference>
<proteinExistence type="predicted"/>
<dbReference type="EMBL" id="KV919038">
    <property type="protein sequence ID" value="OSX72786.1"/>
    <property type="molecule type" value="Genomic_DNA"/>
</dbReference>
<dbReference type="InterPro" id="IPR055188">
    <property type="entry name" value="Choice_anch_I"/>
</dbReference>
<dbReference type="AlphaFoldDB" id="A0A1X6NWA3"/>
<evidence type="ECO:0000313" key="4">
    <source>
        <dbReference type="Proteomes" id="UP000218209"/>
    </source>
</evidence>
<dbReference type="InterPro" id="IPR011044">
    <property type="entry name" value="Quino_amine_DH_bsu"/>
</dbReference>
<sequence length="703" mass="72863">MAIHVDARDAARLVYDGMFAIEGSPPAAYTVAPNRAADLKYSAAAGLADGGFLVLERAAAQVKLFRVDITAATTRLDGTQYGGNDTALERDTNGARSLTSVGVTPLRKVLVWDSARTAGGTDAWAFAAKQEGLVVLNGATVLLANDNDFGLARAGPSALVQVHLGRSLSGATVCDEPTLPAPPTVSAATVDGSPAVDLVNLGTYRRSSKPDGGAAEQVSFDPTTGTLYGANGLIDAVDVYTARSVPPSFLASVEFGTFEPTSTAVCGVDGSVAVSLAAAADGAKGRVVLLAPTKDDAGAVKGLTVTRTFEGACFLPDFVTFSADCTYVVAACEGEGATVPGSVFIHNTATGGVVNAGFDAFDGKAAELRAKGVRLVESDTPSVDFEPEYVAIVGNTAYVVLQENNALAVVDLAEGVVAEVKSLGYMDRSLAGNGLDASDKDGKINIRPYPRLFGMPQPDGMAAYTSPVDGEVYLVMANEGDAKDGEEIRAGDLVTDRFDRKLPSELRALVSDQGLLGRLKVTSTDGYDAGTNTQTALYAYGGRSLSIMSARTGAVVYNSGELMARVLERDFAYIFNSQGVSFDDRERLEAASQEDLFDVRSDDKGAEPESVAIYAAPNGRVYAVVGLERTSVLTVWDVTEPAATAFVAAAKNHPTDVPATEVFAAGTQGDLDPEGLAVDVAGGKLFVAGAVSNTVSAYALKVE</sequence>
<evidence type="ECO:0000259" key="2">
    <source>
        <dbReference type="Pfam" id="PF22494"/>
    </source>
</evidence>
<dbReference type="PANTHER" id="PTHR46928:SF1">
    <property type="entry name" value="MESENCHYME-SPECIFIC CELL SURFACE GLYCOPROTEIN"/>
    <property type="match status" value="1"/>
</dbReference>
<evidence type="ECO:0000259" key="1">
    <source>
        <dbReference type="Pfam" id="PF13449"/>
    </source>
</evidence>
<feature type="domain" description="Phytase-like" evidence="1">
    <location>
        <begin position="29"/>
        <end position="149"/>
    </location>
</feature>
<protein>
    <submittedName>
        <fullName evidence="3">Uncharacterized protein</fullName>
    </submittedName>
</protein>
<accession>A0A1X6NWA3</accession>
<gene>
    <name evidence="3" type="ORF">BU14_0404s0013</name>
</gene>
<dbReference type="InterPro" id="IPR015943">
    <property type="entry name" value="WD40/YVTN_repeat-like_dom_sf"/>
</dbReference>
<dbReference type="InterPro" id="IPR052956">
    <property type="entry name" value="Mesenchyme-surface_protein"/>
</dbReference>
<reference evidence="3 4" key="1">
    <citation type="submission" date="2017-03" db="EMBL/GenBank/DDBJ databases">
        <title>WGS assembly of Porphyra umbilicalis.</title>
        <authorList>
            <person name="Brawley S.H."/>
            <person name="Blouin N.A."/>
            <person name="Ficko-Blean E."/>
            <person name="Wheeler G.L."/>
            <person name="Lohr M."/>
            <person name="Goodson H.V."/>
            <person name="Jenkins J.W."/>
            <person name="Blaby-Haas C.E."/>
            <person name="Helliwell K.E."/>
            <person name="Chan C."/>
            <person name="Marriage T."/>
            <person name="Bhattacharya D."/>
            <person name="Klein A.S."/>
            <person name="Badis Y."/>
            <person name="Brodie J."/>
            <person name="Cao Y."/>
            <person name="Collen J."/>
            <person name="Dittami S.M."/>
            <person name="Gachon C.M."/>
            <person name="Green B.R."/>
            <person name="Karpowicz S."/>
            <person name="Kim J.W."/>
            <person name="Kudahl U."/>
            <person name="Lin S."/>
            <person name="Michel G."/>
            <person name="Mittag M."/>
            <person name="Olson B.J."/>
            <person name="Pangilinan J."/>
            <person name="Peng Y."/>
            <person name="Qiu H."/>
            <person name="Shu S."/>
            <person name="Singer J.T."/>
            <person name="Smith A.G."/>
            <person name="Sprecher B.N."/>
            <person name="Wagner V."/>
            <person name="Wang W."/>
            <person name="Wang Z.-Y."/>
            <person name="Yan J."/>
            <person name="Yarish C."/>
            <person name="Zoeuner-Riek S."/>
            <person name="Zhuang Y."/>
            <person name="Zou Y."/>
            <person name="Lindquist E.A."/>
            <person name="Grimwood J."/>
            <person name="Barry K."/>
            <person name="Rokhsar D.S."/>
            <person name="Schmutz J."/>
            <person name="Stiller J.W."/>
            <person name="Grossman A.R."/>
            <person name="Prochnik S.E."/>
        </authorList>
    </citation>
    <scope>NUCLEOTIDE SEQUENCE [LARGE SCALE GENOMIC DNA]</scope>
    <source>
        <strain evidence="3">4086291</strain>
    </source>
</reference>
<dbReference type="SUPFAM" id="SSF50969">
    <property type="entry name" value="YVTN repeat-like/Quinoprotein amine dehydrogenase"/>
    <property type="match status" value="1"/>
</dbReference>
<dbReference type="Gene3D" id="2.130.10.10">
    <property type="entry name" value="YVTN repeat-like/Quinoprotein amine dehydrogenase"/>
    <property type="match status" value="1"/>
</dbReference>
<evidence type="ECO:0000313" key="3">
    <source>
        <dbReference type="EMBL" id="OSX72786.1"/>
    </source>
</evidence>
<organism evidence="3 4">
    <name type="scientific">Porphyra umbilicalis</name>
    <name type="common">Purple laver</name>
    <name type="synonym">Red alga</name>
    <dbReference type="NCBI Taxonomy" id="2786"/>
    <lineage>
        <taxon>Eukaryota</taxon>
        <taxon>Rhodophyta</taxon>
        <taxon>Bangiophyceae</taxon>
        <taxon>Bangiales</taxon>
        <taxon>Bangiaceae</taxon>
        <taxon>Porphyra</taxon>
    </lineage>
</organism>
<dbReference type="InterPro" id="IPR027372">
    <property type="entry name" value="Phytase-like_dom"/>
</dbReference>
<name>A0A1X6NWA3_PORUM</name>
<dbReference type="Pfam" id="PF13449">
    <property type="entry name" value="Phytase-like"/>
    <property type="match status" value="1"/>
</dbReference>
<feature type="domain" description="Choice-of-anchor I" evidence="2">
    <location>
        <begin position="212"/>
        <end position="677"/>
    </location>
</feature>
<dbReference type="OrthoDB" id="425936at2759"/>